<dbReference type="Pfam" id="PF13483">
    <property type="entry name" value="Lactamase_B_3"/>
    <property type="match status" value="1"/>
</dbReference>
<dbReference type="AlphaFoldDB" id="A0AAW9QSX9"/>
<protein>
    <submittedName>
        <fullName evidence="2">MBL fold metallo-hydrolase</fullName>
    </submittedName>
</protein>
<accession>A0AAW9QSX9</accession>
<reference evidence="2 3" key="1">
    <citation type="submission" date="2024-01" db="EMBL/GenBank/DDBJ databases">
        <title>Genomic insights into the taxonomy and metabolism of the cyanobacterium Pannus brasiliensis CCIBt3594.</title>
        <authorList>
            <person name="Machado M."/>
            <person name="Botero N.B."/>
            <person name="Andreote A.P.D."/>
            <person name="Feitosa A.M.T."/>
            <person name="Popin R."/>
            <person name="Sivonen K."/>
            <person name="Fiore M.F."/>
        </authorList>
    </citation>
    <scope>NUCLEOTIDE SEQUENCE [LARGE SCALE GENOMIC DNA]</scope>
    <source>
        <strain evidence="2 3">CCIBt3594</strain>
    </source>
</reference>
<evidence type="ECO:0000313" key="3">
    <source>
        <dbReference type="Proteomes" id="UP001328733"/>
    </source>
</evidence>
<gene>
    <name evidence="2" type="ORF">V0288_05625</name>
</gene>
<sequence length="258" mass="28267">MRRRQFIYYAGTSLLATGATGVLAAPKADNSLLVQWLGHSCFLFTGSGKRILVNPFRTIGCTAGFRLPRVEADLVLISSQLWDEGAAENLPGNPKVLFEPGAYEIDGFKIQGISIDHDRQGGKRFGKNVIWRWSQAGMNIVHLGGAAAPIGLDQKILLGVPDVALIPVGGGPKNYTPEEAKAAIEVLQPRIAIPTQYFTGAADSQACELVSVDEFLKLVKDKNVRVIQDDRLRVRKADLPKQGTLIRVFDYRKLLQKT</sequence>
<dbReference type="PANTHER" id="PTHR39189">
    <property type="entry name" value="UPF0173 METAL-DEPENDENT HYDROLASE YTKL"/>
    <property type="match status" value="1"/>
</dbReference>
<dbReference type="Proteomes" id="UP001328733">
    <property type="component" value="Unassembled WGS sequence"/>
</dbReference>
<dbReference type="PANTHER" id="PTHR39189:SF1">
    <property type="entry name" value="UPF0173 METAL-DEPENDENT HYDROLASE YTKL"/>
    <property type="match status" value="1"/>
</dbReference>
<feature type="chain" id="PRO_5043981820" evidence="1">
    <location>
        <begin position="25"/>
        <end position="258"/>
    </location>
</feature>
<dbReference type="SUPFAM" id="SSF56281">
    <property type="entry name" value="Metallo-hydrolase/oxidoreductase"/>
    <property type="match status" value="1"/>
</dbReference>
<dbReference type="InterPro" id="IPR036866">
    <property type="entry name" value="RibonucZ/Hydroxyglut_hydro"/>
</dbReference>
<evidence type="ECO:0000313" key="2">
    <source>
        <dbReference type="EMBL" id="MEG3436593.1"/>
    </source>
</evidence>
<dbReference type="RefSeq" id="WP_332864051.1">
    <property type="nucleotide sequence ID" value="NZ_JBAFSM010000008.1"/>
</dbReference>
<name>A0AAW9QSX9_9CHRO</name>
<feature type="signal peptide" evidence="1">
    <location>
        <begin position="1"/>
        <end position="24"/>
    </location>
</feature>
<evidence type="ECO:0000256" key="1">
    <source>
        <dbReference type="SAM" id="SignalP"/>
    </source>
</evidence>
<dbReference type="EMBL" id="JBAFSM010000008">
    <property type="protein sequence ID" value="MEG3436593.1"/>
    <property type="molecule type" value="Genomic_DNA"/>
</dbReference>
<proteinExistence type="predicted"/>
<comment type="caution">
    <text evidence="2">The sequence shown here is derived from an EMBL/GenBank/DDBJ whole genome shotgun (WGS) entry which is preliminary data.</text>
</comment>
<keyword evidence="3" id="KW-1185">Reference proteome</keyword>
<keyword evidence="1" id="KW-0732">Signal</keyword>
<dbReference type="Gene3D" id="3.60.15.10">
    <property type="entry name" value="Ribonuclease Z/Hydroxyacylglutathione hydrolase-like"/>
    <property type="match status" value="1"/>
</dbReference>
<organism evidence="2 3">
    <name type="scientific">Pannus brasiliensis CCIBt3594</name>
    <dbReference type="NCBI Taxonomy" id="1427578"/>
    <lineage>
        <taxon>Bacteria</taxon>
        <taxon>Bacillati</taxon>
        <taxon>Cyanobacteriota</taxon>
        <taxon>Cyanophyceae</taxon>
        <taxon>Oscillatoriophycideae</taxon>
        <taxon>Chroococcales</taxon>
        <taxon>Microcystaceae</taxon>
        <taxon>Pannus</taxon>
    </lineage>
</organism>